<gene>
    <name evidence="3" type="ORF">C8E83_1991</name>
</gene>
<sequence length="169" mass="18595">MAEQQHAPDADALPGDGRDETETERLDRNFSEILQELRVTQTGTQILTGFLLAVAFQNRFTSLNEFQVDVYLVLVILAASATALGLAPVSLHRMLFRRGEKDRIVAISSALLDVILICVAACITGVVLLVFDVVASLTAGIVASSCVLIGLLVLWYVFPRRERRSRRKP</sequence>
<evidence type="ECO:0000313" key="3">
    <source>
        <dbReference type="EMBL" id="RKR74859.1"/>
    </source>
</evidence>
<protein>
    <recommendedName>
        <fullName evidence="5">Sodium:proton antiporter</fullName>
    </recommendedName>
</protein>
<name>A0A495IGI1_9MICO</name>
<keyword evidence="2" id="KW-0812">Transmembrane</keyword>
<organism evidence="3 4">
    <name type="scientific">Frondihabitans australicus</name>
    <dbReference type="NCBI Taxonomy" id="386892"/>
    <lineage>
        <taxon>Bacteria</taxon>
        <taxon>Bacillati</taxon>
        <taxon>Actinomycetota</taxon>
        <taxon>Actinomycetes</taxon>
        <taxon>Micrococcales</taxon>
        <taxon>Microbacteriaceae</taxon>
        <taxon>Frondihabitans</taxon>
    </lineage>
</organism>
<accession>A0A495IGI1</accession>
<dbReference type="RefSeq" id="WP_121369721.1">
    <property type="nucleotide sequence ID" value="NZ_RBKS01000001.1"/>
</dbReference>
<comment type="caution">
    <text evidence="3">The sequence shown here is derived from an EMBL/GenBank/DDBJ whole genome shotgun (WGS) entry which is preliminary data.</text>
</comment>
<keyword evidence="2" id="KW-0472">Membrane</keyword>
<feature type="transmembrane region" description="Helical" evidence="2">
    <location>
        <begin position="137"/>
        <end position="158"/>
    </location>
</feature>
<feature type="region of interest" description="Disordered" evidence="1">
    <location>
        <begin position="1"/>
        <end position="22"/>
    </location>
</feature>
<dbReference type="AlphaFoldDB" id="A0A495IGI1"/>
<evidence type="ECO:0000256" key="1">
    <source>
        <dbReference type="SAM" id="MobiDB-lite"/>
    </source>
</evidence>
<feature type="transmembrane region" description="Helical" evidence="2">
    <location>
        <begin position="70"/>
        <end position="89"/>
    </location>
</feature>
<dbReference type="OrthoDB" id="3625784at2"/>
<dbReference type="EMBL" id="RBKS01000001">
    <property type="protein sequence ID" value="RKR74859.1"/>
    <property type="molecule type" value="Genomic_DNA"/>
</dbReference>
<dbReference type="Proteomes" id="UP000280008">
    <property type="component" value="Unassembled WGS sequence"/>
</dbReference>
<reference evidence="3 4" key="1">
    <citation type="submission" date="2018-10" db="EMBL/GenBank/DDBJ databases">
        <title>Sequencing the genomes of 1000 actinobacteria strains.</title>
        <authorList>
            <person name="Klenk H.-P."/>
        </authorList>
    </citation>
    <scope>NUCLEOTIDE SEQUENCE [LARGE SCALE GENOMIC DNA]</scope>
    <source>
        <strain evidence="3 4">DSM 17894</strain>
    </source>
</reference>
<feature type="transmembrane region" description="Helical" evidence="2">
    <location>
        <begin position="110"/>
        <end position="131"/>
    </location>
</feature>
<evidence type="ECO:0008006" key="5">
    <source>
        <dbReference type="Google" id="ProtNLM"/>
    </source>
</evidence>
<evidence type="ECO:0000313" key="4">
    <source>
        <dbReference type="Proteomes" id="UP000280008"/>
    </source>
</evidence>
<keyword evidence="2" id="KW-1133">Transmembrane helix</keyword>
<dbReference type="Pfam" id="PF19853">
    <property type="entry name" value="DUF6328"/>
    <property type="match status" value="1"/>
</dbReference>
<keyword evidence="4" id="KW-1185">Reference proteome</keyword>
<dbReference type="InterPro" id="IPR046291">
    <property type="entry name" value="DUF6328"/>
</dbReference>
<proteinExistence type="predicted"/>
<evidence type="ECO:0000256" key="2">
    <source>
        <dbReference type="SAM" id="Phobius"/>
    </source>
</evidence>